<dbReference type="InterPro" id="IPR050566">
    <property type="entry name" value="Deoxyribonucleoside_kinase"/>
</dbReference>
<dbReference type="GO" id="GO:0016301">
    <property type="term" value="F:kinase activity"/>
    <property type="evidence" value="ECO:0007669"/>
    <property type="project" value="UniProtKB-KW"/>
</dbReference>
<keyword evidence="3" id="KW-1185">Reference proteome</keyword>
<sequence>MAVICVGGMIGIGKTSVAELIAKELGSKVFYESVEDNPILPLFYTAGPEEIAARRYPFLLQLYFLQTRFAAIKEAYREDDNVLDRSIYEDWYFAKVNHDLGRISALEMQVYEGLLAEMMREIDGLPYRKAPDLMVYLRADFATVLRRIGLRGRDFEQDQSLVEYYRTLWSGYDEWVHEHYSASDVLVIDMNRTDVVNSPDDAKRVVGEVADALAVARARRA</sequence>
<proteinExistence type="predicted"/>
<dbReference type="InterPro" id="IPR002624">
    <property type="entry name" value="DCK/DGK"/>
</dbReference>
<accession>A0ABP9LE19</accession>
<evidence type="ECO:0000259" key="1">
    <source>
        <dbReference type="Pfam" id="PF01712"/>
    </source>
</evidence>
<dbReference type="PANTHER" id="PTHR10513">
    <property type="entry name" value="DEOXYNUCLEOSIDE KINASE"/>
    <property type="match status" value="1"/>
</dbReference>
<reference evidence="3" key="1">
    <citation type="journal article" date="2019" name="Int. J. Syst. Evol. Microbiol.">
        <title>The Global Catalogue of Microorganisms (GCM) 10K type strain sequencing project: providing services to taxonomists for standard genome sequencing and annotation.</title>
        <authorList>
            <consortium name="The Broad Institute Genomics Platform"/>
            <consortium name="The Broad Institute Genome Sequencing Center for Infectious Disease"/>
            <person name="Wu L."/>
            <person name="Ma J."/>
        </authorList>
    </citation>
    <scope>NUCLEOTIDE SEQUENCE [LARGE SCALE GENOMIC DNA]</scope>
    <source>
        <strain evidence="3">JCM 18410</strain>
    </source>
</reference>
<dbReference type="CDD" id="cd01673">
    <property type="entry name" value="dNK"/>
    <property type="match status" value="1"/>
</dbReference>
<evidence type="ECO:0000313" key="3">
    <source>
        <dbReference type="Proteomes" id="UP001500124"/>
    </source>
</evidence>
<dbReference type="Proteomes" id="UP001500124">
    <property type="component" value="Unassembled WGS sequence"/>
</dbReference>
<protein>
    <submittedName>
        <fullName evidence="2">Deoxynucleoside kinase</fullName>
    </submittedName>
</protein>
<dbReference type="RefSeq" id="WP_345671374.1">
    <property type="nucleotide sequence ID" value="NZ_BAABKC010000111.1"/>
</dbReference>
<dbReference type="Pfam" id="PF01712">
    <property type="entry name" value="dNK"/>
    <property type="match status" value="1"/>
</dbReference>
<keyword evidence="2" id="KW-0808">Transferase</keyword>
<dbReference type="PANTHER" id="PTHR10513:SF35">
    <property type="entry name" value="DEOXYADENOSINE KINASE"/>
    <property type="match status" value="1"/>
</dbReference>
<dbReference type="PIRSF" id="PIRSF000705">
    <property type="entry name" value="DNK"/>
    <property type="match status" value="1"/>
</dbReference>
<dbReference type="EMBL" id="BAABKC010000111">
    <property type="protein sequence ID" value="GAA5074300.1"/>
    <property type="molecule type" value="Genomic_DNA"/>
</dbReference>
<feature type="domain" description="Deoxynucleoside kinase" evidence="1">
    <location>
        <begin position="4"/>
        <end position="211"/>
    </location>
</feature>
<evidence type="ECO:0000313" key="2">
    <source>
        <dbReference type="EMBL" id="GAA5074300.1"/>
    </source>
</evidence>
<keyword evidence="2" id="KW-0418">Kinase</keyword>
<comment type="caution">
    <text evidence="2">The sequence shown here is derived from an EMBL/GenBank/DDBJ whole genome shotgun (WGS) entry which is preliminary data.</text>
</comment>
<name>A0ABP9LE19_9ACTN</name>
<dbReference type="Gene3D" id="3.40.50.300">
    <property type="entry name" value="P-loop containing nucleotide triphosphate hydrolases"/>
    <property type="match status" value="1"/>
</dbReference>
<dbReference type="SUPFAM" id="SSF52540">
    <property type="entry name" value="P-loop containing nucleoside triphosphate hydrolases"/>
    <property type="match status" value="1"/>
</dbReference>
<dbReference type="InterPro" id="IPR027417">
    <property type="entry name" value="P-loop_NTPase"/>
</dbReference>
<dbReference type="InterPro" id="IPR031314">
    <property type="entry name" value="DNK_dom"/>
</dbReference>
<gene>
    <name evidence="2" type="ORF">GCM10023336_62260</name>
</gene>
<organism evidence="2 3">
    <name type="scientific">Streptomyces similanensis</name>
    <dbReference type="NCBI Taxonomy" id="1274988"/>
    <lineage>
        <taxon>Bacteria</taxon>
        <taxon>Bacillati</taxon>
        <taxon>Actinomycetota</taxon>
        <taxon>Actinomycetes</taxon>
        <taxon>Kitasatosporales</taxon>
        <taxon>Streptomycetaceae</taxon>
        <taxon>Streptomyces</taxon>
    </lineage>
</organism>